<keyword evidence="4" id="KW-1185">Reference proteome</keyword>
<proteinExistence type="predicted"/>
<dbReference type="GeneID" id="303559925"/>
<dbReference type="EMBL" id="CP099799">
    <property type="protein sequence ID" value="USS00326.1"/>
    <property type="molecule type" value="Genomic_DNA"/>
</dbReference>
<evidence type="ECO:0008006" key="5">
    <source>
        <dbReference type="Google" id="ProtNLM"/>
    </source>
</evidence>
<name>A0A9N7PKP5_CLOSE</name>
<dbReference type="Proteomes" id="UP000280586">
    <property type="component" value="Chromosome"/>
</dbReference>
<dbReference type="EMBL" id="CP023671">
    <property type="protein sequence ID" value="AYE33766.1"/>
    <property type="molecule type" value="Genomic_DNA"/>
</dbReference>
<dbReference type="Proteomes" id="UP001055437">
    <property type="component" value="Chromosome"/>
</dbReference>
<evidence type="ECO:0000313" key="1">
    <source>
        <dbReference type="EMBL" id="AYE33766.1"/>
    </source>
</evidence>
<reference evidence="1 3" key="1">
    <citation type="submission" date="2017-09" db="EMBL/GenBank/DDBJ databases">
        <authorList>
            <person name="Thomas P."/>
            <person name="Seyboldt C."/>
        </authorList>
    </citation>
    <scope>NUCLEOTIDE SEQUENCE [LARGE SCALE GENOMIC DNA]</scope>
    <source>
        <strain evidence="1 3">DSM 7534</strain>
    </source>
</reference>
<sequence>MIKNKKSRYIILGLCLSFITLINTPRVYASVEEIKNWFTARDEVSNNFINGDIDISIEEDFKEPENWDGLNHDKKVAIQNNGKSDAFIRVSIVPRWVDENGKPWIGDSNYVDLTFVNVTEDLNTANAAWIKGEDGYYYYNQIVKTTNKTVDLLESVALNIPTDKKDVYKNRKLIVDVKSETVQATSNAYLKVWEGVPESIKIVLDRLLAN</sequence>
<gene>
    <name evidence="1" type="ORF">CP523_04395</name>
    <name evidence="2" type="ORF">NH397_12640</name>
</gene>
<dbReference type="KEGG" id="csep:CP523_04395"/>
<protein>
    <recommendedName>
        <fullName evidence="5">Alternate signal-mediated exported protein, CPF_0494 family</fullName>
    </recommendedName>
</protein>
<accession>A0A9N7PKP5</accession>
<dbReference type="RefSeq" id="WP_066676446.1">
    <property type="nucleotide sequence ID" value="NZ_CABMIZ010000016.1"/>
</dbReference>
<evidence type="ECO:0000313" key="4">
    <source>
        <dbReference type="Proteomes" id="UP001055437"/>
    </source>
</evidence>
<evidence type="ECO:0000313" key="3">
    <source>
        <dbReference type="Proteomes" id="UP000280586"/>
    </source>
</evidence>
<reference evidence="2" key="2">
    <citation type="submission" date="2022-06" db="EMBL/GenBank/DDBJ databases">
        <authorList>
            <person name="Holder M.E."/>
            <person name="Ajami N.J."/>
            <person name="Petrosino J.F."/>
        </authorList>
    </citation>
    <scope>NUCLEOTIDE SEQUENCE</scope>
    <source>
        <strain evidence="2">RMA 8861</strain>
    </source>
</reference>
<organism evidence="1 3">
    <name type="scientific">Clostridium septicum</name>
    <dbReference type="NCBI Taxonomy" id="1504"/>
    <lineage>
        <taxon>Bacteria</taxon>
        <taxon>Bacillati</taxon>
        <taxon>Bacillota</taxon>
        <taxon>Clostridia</taxon>
        <taxon>Eubacteriales</taxon>
        <taxon>Clostridiaceae</taxon>
        <taxon>Clostridium</taxon>
    </lineage>
</organism>
<evidence type="ECO:0000313" key="2">
    <source>
        <dbReference type="EMBL" id="USS00326.1"/>
    </source>
</evidence>
<dbReference type="AlphaFoldDB" id="A0A9N7PKP5"/>
<dbReference type="OrthoDB" id="1938110at2"/>